<evidence type="ECO:0000313" key="3">
    <source>
        <dbReference type="Proteomes" id="UP001060336"/>
    </source>
</evidence>
<reference evidence="2" key="1">
    <citation type="submission" date="2022-08" db="EMBL/GenBank/DDBJ databases">
        <title>Nisaea acidiphila sp. nov., isolated from a marine algal debris and emended description of the genus Nisaea Urios et al. 2008.</title>
        <authorList>
            <person name="Kwon K."/>
        </authorList>
    </citation>
    <scope>NUCLEOTIDE SEQUENCE</scope>
    <source>
        <strain evidence="2">MEBiC11861</strain>
    </source>
</reference>
<accession>A0A9J7AYZ4</accession>
<organism evidence="2 3">
    <name type="scientific">Nisaea acidiphila</name>
    <dbReference type="NCBI Taxonomy" id="1862145"/>
    <lineage>
        <taxon>Bacteria</taxon>
        <taxon>Pseudomonadati</taxon>
        <taxon>Pseudomonadota</taxon>
        <taxon>Alphaproteobacteria</taxon>
        <taxon>Rhodospirillales</taxon>
        <taxon>Thalassobaculaceae</taxon>
        <taxon>Nisaea</taxon>
    </lineage>
</organism>
<evidence type="ECO:0000256" key="1">
    <source>
        <dbReference type="SAM" id="MobiDB-lite"/>
    </source>
</evidence>
<dbReference type="Proteomes" id="UP001060336">
    <property type="component" value="Chromosome"/>
</dbReference>
<sequence>MFVIYEKKLRAIARQDFRKAVVQDPAESVYVRGGRNPAQEAGQAPETRLGSVRAAA</sequence>
<evidence type="ECO:0000313" key="2">
    <source>
        <dbReference type="EMBL" id="UUX52302.1"/>
    </source>
</evidence>
<dbReference type="AlphaFoldDB" id="A0A9J7AYZ4"/>
<proteinExistence type="predicted"/>
<dbReference type="KEGG" id="naci:NUH88_05060"/>
<name>A0A9J7AYZ4_9PROT</name>
<gene>
    <name evidence="2" type="ORF">NUH88_05060</name>
</gene>
<protein>
    <submittedName>
        <fullName evidence="2">Uncharacterized protein</fullName>
    </submittedName>
</protein>
<dbReference type="RefSeq" id="WP_257772319.1">
    <property type="nucleotide sequence ID" value="NZ_CP102480.1"/>
</dbReference>
<feature type="region of interest" description="Disordered" evidence="1">
    <location>
        <begin position="32"/>
        <end position="56"/>
    </location>
</feature>
<dbReference type="EMBL" id="CP102480">
    <property type="protein sequence ID" value="UUX52302.1"/>
    <property type="molecule type" value="Genomic_DNA"/>
</dbReference>
<keyword evidence="3" id="KW-1185">Reference proteome</keyword>